<dbReference type="STRING" id="1123069.ruthe_02638"/>
<accession>S9S0S8</accession>
<dbReference type="InterPro" id="IPR050273">
    <property type="entry name" value="GppA/Ppx_hydrolase"/>
</dbReference>
<dbReference type="InterPro" id="IPR043129">
    <property type="entry name" value="ATPase_NBD"/>
</dbReference>
<comment type="caution">
    <text evidence="2">The sequence shown here is derived from an EMBL/GenBank/DDBJ whole genome shotgun (WGS) entry which is preliminary data.</text>
</comment>
<dbReference type="PANTHER" id="PTHR30005:SF0">
    <property type="entry name" value="RETROGRADE REGULATION PROTEIN 2"/>
    <property type="match status" value="1"/>
</dbReference>
<name>S9S0S8_9RHOB</name>
<sequence length="103" mass="11480">MTTVAASHLGLRRYDRSKVDGLRMTSDQIDAVVKDYLALGPEGRRKDPRIGKDRHELIMSGAAILQALMRLWPTDRLSVADRGLREGLLYAQMCADGVLEDVL</sequence>
<evidence type="ECO:0000313" key="2">
    <source>
        <dbReference type="EMBL" id="EPX83840.1"/>
    </source>
</evidence>
<dbReference type="InterPro" id="IPR003695">
    <property type="entry name" value="Ppx_GppA_N"/>
</dbReference>
<keyword evidence="3" id="KW-1185">Reference proteome</keyword>
<dbReference type="HOGENOM" id="CLU_2261759_0_0_5"/>
<gene>
    <name evidence="2" type="ORF">ruthe_02638</name>
</gene>
<reference evidence="2 3" key="1">
    <citation type="journal article" date="2013" name="Stand. Genomic Sci.">
        <title>Genome sequence of the reddish-pigmented Rubellimicrobium thermophilum type strain (DSM 16684(T)), a member of the Roseobacter clade.</title>
        <authorList>
            <person name="Fiebig A."/>
            <person name="Riedel T."/>
            <person name="Gronow S."/>
            <person name="Petersen J."/>
            <person name="Klenk H.P."/>
            <person name="Goker M."/>
        </authorList>
    </citation>
    <scope>NUCLEOTIDE SEQUENCE [LARGE SCALE GENOMIC DNA]</scope>
    <source>
        <strain evidence="2 3">DSM 16684</strain>
    </source>
</reference>
<dbReference type="Proteomes" id="UP000015346">
    <property type="component" value="Unassembled WGS sequence"/>
</dbReference>
<protein>
    <submittedName>
        <fullName evidence="2">Exopolyphosphatase</fullName>
    </submittedName>
</protein>
<dbReference type="GO" id="GO:0016462">
    <property type="term" value="F:pyrophosphatase activity"/>
    <property type="evidence" value="ECO:0007669"/>
    <property type="project" value="TreeGrafter"/>
</dbReference>
<dbReference type="PANTHER" id="PTHR30005">
    <property type="entry name" value="EXOPOLYPHOSPHATASE"/>
    <property type="match status" value="1"/>
</dbReference>
<proteinExistence type="predicted"/>
<dbReference type="PATRIC" id="fig|1123069.3.peg.2615"/>
<dbReference type="Gene3D" id="3.30.420.150">
    <property type="entry name" value="Exopolyphosphatase. Domain 2"/>
    <property type="match status" value="1"/>
</dbReference>
<dbReference type="EMBL" id="AOLV01000029">
    <property type="protein sequence ID" value="EPX83840.1"/>
    <property type="molecule type" value="Genomic_DNA"/>
</dbReference>
<organism evidence="2 3">
    <name type="scientific">Rubellimicrobium thermophilum DSM 16684</name>
    <dbReference type="NCBI Taxonomy" id="1123069"/>
    <lineage>
        <taxon>Bacteria</taxon>
        <taxon>Pseudomonadati</taxon>
        <taxon>Pseudomonadota</taxon>
        <taxon>Alphaproteobacteria</taxon>
        <taxon>Rhodobacterales</taxon>
        <taxon>Roseobacteraceae</taxon>
        <taxon>Rubellimicrobium</taxon>
    </lineage>
</organism>
<dbReference type="AlphaFoldDB" id="S9S0S8"/>
<evidence type="ECO:0000313" key="3">
    <source>
        <dbReference type="Proteomes" id="UP000015346"/>
    </source>
</evidence>
<dbReference type="Pfam" id="PF02541">
    <property type="entry name" value="Ppx-GppA"/>
    <property type="match status" value="1"/>
</dbReference>
<feature type="domain" description="Ppx/GppA phosphatase N-terminal" evidence="1">
    <location>
        <begin position="17"/>
        <end position="93"/>
    </location>
</feature>
<dbReference type="SUPFAM" id="SSF53067">
    <property type="entry name" value="Actin-like ATPase domain"/>
    <property type="match status" value="1"/>
</dbReference>
<evidence type="ECO:0000259" key="1">
    <source>
        <dbReference type="Pfam" id="PF02541"/>
    </source>
</evidence>